<dbReference type="Gene3D" id="1.25.40.10">
    <property type="entry name" value="Tetratricopeptide repeat domain"/>
    <property type="match status" value="3"/>
</dbReference>
<keyword evidence="4 7" id="KW-0802">TPR repeat</keyword>
<feature type="domain" description="MYND-type" evidence="8">
    <location>
        <begin position="778"/>
        <end position="814"/>
    </location>
</feature>
<dbReference type="GO" id="GO:0008270">
    <property type="term" value="F:zinc ion binding"/>
    <property type="evidence" value="ECO:0007669"/>
    <property type="project" value="UniProtKB-KW"/>
</dbReference>
<name>A0A815T694_9BILA</name>
<dbReference type="SUPFAM" id="SSF48452">
    <property type="entry name" value="TPR-like"/>
    <property type="match status" value="1"/>
</dbReference>
<keyword evidence="2" id="KW-0677">Repeat</keyword>
<organism evidence="9 11">
    <name type="scientific">Didymodactylos carnosus</name>
    <dbReference type="NCBI Taxonomy" id="1234261"/>
    <lineage>
        <taxon>Eukaryota</taxon>
        <taxon>Metazoa</taxon>
        <taxon>Spiralia</taxon>
        <taxon>Gnathifera</taxon>
        <taxon>Rotifera</taxon>
        <taxon>Eurotatoria</taxon>
        <taxon>Bdelloidea</taxon>
        <taxon>Philodinida</taxon>
        <taxon>Philodinidae</taxon>
        <taxon>Didymodactylos</taxon>
    </lineage>
</organism>
<keyword evidence="3 6" id="KW-0863">Zinc-finger</keyword>
<dbReference type="OrthoDB" id="629492at2759"/>
<evidence type="ECO:0000256" key="6">
    <source>
        <dbReference type="PROSITE-ProRule" id="PRU00134"/>
    </source>
</evidence>
<evidence type="ECO:0000256" key="7">
    <source>
        <dbReference type="PROSITE-ProRule" id="PRU00339"/>
    </source>
</evidence>
<evidence type="ECO:0000313" key="10">
    <source>
        <dbReference type="EMBL" id="CAF4359284.1"/>
    </source>
</evidence>
<dbReference type="EMBL" id="CAJNOQ010022147">
    <property type="protein sequence ID" value="CAF1496978.1"/>
    <property type="molecule type" value="Genomic_DNA"/>
</dbReference>
<dbReference type="SMART" id="SM00028">
    <property type="entry name" value="TPR"/>
    <property type="match status" value="6"/>
</dbReference>
<dbReference type="Gene3D" id="6.10.140.2220">
    <property type="match status" value="1"/>
</dbReference>
<dbReference type="InterPro" id="IPR006597">
    <property type="entry name" value="Sel1-like"/>
</dbReference>
<dbReference type="Proteomes" id="UP000663829">
    <property type="component" value="Unassembled WGS sequence"/>
</dbReference>
<dbReference type="AlphaFoldDB" id="A0A815T694"/>
<accession>A0A815T694</accession>
<feature type="repeat" description="TPR" evidence="7">
    <location>
        <begin position="59"/>
        <end position="92"/>
    </location>
</feature>
<dbReference type="Pfam" id="PF13431">
    <property type="entry name" value="TPR_17"/>
    <property type="match status" value="1"/>
</dbReference>
<dbReference type="InterPro" id="IPR002893">
    <property type="entry name" value="Znf_MYND"/>
</dbReference>
<dbReference type="InterPro" id="IPR011990">
    <property type="entry name" value="TPR-like_helical_dom_sf"/>
</dbReference>
<dbReference type="SUPFAM" id="SSF144232">
    <property type="entry name" value="HIT/MYND zinc finger-like"/>
    <property type="match status" value="1"/>
</dbReference>
<keyword evidence="11" id="KW-1185">Reference proteome</keyword>
<keyword evidence="1" id="KW-0479">Metal-binding</keyword>
<dbReference type="SUPFAM" id="SSF81901">
    <property type="entry name" value="HCP-like"/>
    <property type="match status" value="1"/>
</dbReference>
<evidence type="ECO:0000256" key="1">
    <source>
        <dbReference type="ARBA" id="ARBA00022723"/>
    </source>
</evidence>
<proteinExistence type="predicted"/>
<evidence type="ECO:0000256" key="2">
    <source>
        <dbReference type="ARBA" id="ARBA00022737"/>
    </source>
</evidence>
<dbReference type="Pfam" id="PF08238">
    <property type="entry name" value="Sel1"/>
    <property type="match status" value="2"/>
</dbReference>
<gene>
    <name evidence="9" type="ORF">GPM918_LOCUS36511</name>
    <name evidence="10" type="ORF">SRO942_LOCUS37251</name>
</gene>
<evidence type="ECO:0000256" key="5">
    <source>
        <dbReference type="ARBA" id="ARBA00022833"/>
    </source>
</evidence>
<keyword evidence="5" id="KW-0862">Zinc</keyword>
<comment type="caution">
    <text evidence="9">The sequence shown here is derived from an EMBL/GenBank/DDBJ whole genome shotgun (WGS) entry which is preliminary data.</text>
</comment>
<dbReference type="InterPro" id="IPR019734">
    <property type="entry name" value="TPR_rpt"/>
</dbReference>
<dbReference type="EMBL" id="CAJOBC010087653">
    <property type="protein sequence ID" value="CAF4359284.1"/>
    <property type="molecule type" value="Genomic_DNA"/>
</dbReference>
<dbReference type="Proteomes" id="UP000681722">
    <property type="component" value="Unassembled WGS sequence"/>
</dbReference>
<evidence type="ECO:0000256" key="3">
    <source>
        <dbReference type="ARBA" id="ARBA00022771"/>
    </source>
</evidence>
<dbReference type="PROSITE" id="PS50865">
    <property type="entry name" value="ZF_MYND_2"/>
    <property type="match status" value="1"/>
</dbReference>
<protein>
    <recommendedName>
        <fullName evidence="8">MYND-type domain-containing protein</fullName>
    </recommendedName>
</protein>
<sequence>MSNICAKIDTPCELQAFDAAVHNHYVESVAKLATIIDEPTLVQSIRAKTNGSTNDREDWATLKEQGSTLFKEGDYSAAMNLYTQAISLSPSNPMLYSNRALCEINLKRFELAREDAEDAIELDRSSVKHFRILSEALLGLGLLDEAKLACAAGLQLQPHDSILIQRERFISEISKVTLDKQNSEQVPRDEDIYDITDMHTYLHIHDLQQKTDQLKQTETLENFTVMLELTKQQAMLGSAEALCAMGAYFDSIGTLDRTKYFFEQAAAQRPYIRVNGVIMPNKGVATAENNLGVMYLSGKGVPVDRDKAIEYSRRSVEHGFPTAHQNLGFALLNGAKDDETLKFARASFAKAADQGMAAAQWAYANMLVDGQGGPSISCNAASQHLLGGLYAFGHGCERDAEEAFCCFERAKSQGVNKEQLRTTTDIFSFDLNRSSLTTKMGAEVCHFEHAQQLTSEKLTITERINRFLFSKLNTTPTKVPDNRSQYEINYPWFYKDNNREQIQRRALSGSATAERVWARLITLQDVVDELRKNPSSREALAKYRAARQDCAPRLFAPNDIETVAQTRLVNNPNDGDSLFVLAIGDKKKTGLHPIKFLERCVSLHPNDADFHFLLADAYHKIGQYDRCLSVCTRAVELSSNIDHMILQVDTVIRLEKIRRSARLLNDGTYTKGPTYTTDEIIAMCERILELIPTDHEQIPETHYKLSEMYLLRGHYNAARDHWHAARKNAAPDVRLPCFEPVDHDRYLNVNAWMKENYGKIWSSDSNMVDGSTEKIKVCCHCGKVKPSKRCICGLASYCDAKCRKAHWSKHKLIDVHKKKN</sequence>
<evidence type="ECO:0000313" key="11">
    <source>
        <dbReference type="Proteomes" id="UP000663829"/>
    </source>
</evidence>
<evidence type="ECO:0000313" key="9">
    <source>
        <dbReference type="EMBL" id="CAF1496978.1"/>
    </source>
</evidence>
<dbReference type="GO" id="GO:0051879">
    <property type="term" value="F:Hsp90 protein binding"/>
    <property type="evidence" value="ECO:0007669"/>
    <property type="project" value="TreeGrafter"/>
</dbReference>
<evidence type="ECO:0000259" key="8">
    <source>
        <dbReference type="PROSITE" id="PS50865"/>
    </source>
</evidence>
<dbReference type="PANTHER" id="PTHR22904:SF523">
    <property type="entry name" value="STRESS-INDUCED-PHOSPHOPROTEIN 1"/>
    <property type="match status" value="1"/>
</dbReference>
<dbReference type="SMART" id="SM00671">
    <property type="entry name" value="SEL1"/>
    <property type="match status" value="3"/>
</dbReference>
<dbReference type="PANTHER" id="PTHR22904">
    <property type="entry name" value="TPR REPEAT CONTAINING PROTEIN"/>
    <property type="match status" value="1"/>
</dbReference>
<dbReference type="PROSITE" id="PS50005">
    <property type="entry name" value="TPR"/>
    <property type="match status" value="1"/>
</dbReference>
<dbReference type="Pfam" id="PF13414">
    <property type="entry name" value="TPR_11"/>
    <property type="match status" value="1"/>
</dbReference>
<reference evidence="9" key="1">
    <citation type="submission" date="2021-02" db="EMBL/GenBank/DDBJ databases">
        <authorList>
            <person name="Nowell W R."/>
        </authorList>
    </citation>
    <scope>NUCLEOTIDE SEQUENCE</scope>
</reference>
<evidence type="ECO:0000256" key="4">
    <source>
        <dbReference type="ARBA" id="ARBA00022803"/>
    </source>
</evidence>